<protein>
    <submittedName>
        <fullName evidence="1">Uncharacterized protein</fullName>
    </submittedName>
</protein>
<sequence>MKKNRKNFQIIYSASFFS</sequence>
<reference evidence="1" key="1">
    <citation type="submission" date="2018-02" db="EMBL/GenBank/DDBJ databases">
        <title>Rhizophora mucronata_Transcriptome.</title>
        <authorList>
            <person name="Meera S.P."/>
            <person name="Sreeshan A."/>
            <person name="Augustine A."/>
        </authorList>
    </citation>
    <scope>NUCLEOTIDE SEQUENCE</scope>
    <source>
        <tissue evidence="1">Leaf</tissue>
    </source>
</reference>
<dbReference type="AlphaFoldDB" id="A0A2P2N1F9"/>
<accession>A0A2P2N1F9</accession>
<evidence type="ECO:0000313" key="1">
    <source>
        <dbReference type="EMBL" id="MBX36319.1"/>
    </source>
</evidence>
<name>A0A2P2N1F9_RHIMU</name>
<dbReference type="EMBL" id="GGEC01055835">
    <property type="protein sequence ID" value="MBX36319.1"/>
    <property type="molecule type" value="Transcribed_RNA"/>
</dbReference>
<organism evidence="1">
    <name type="scientific">Rhizophora mucronata</name>
    <name type="common">Asiatic mangrove</name>
    <dbReference type="NCBI Taxonomy" id="61149"/>
    <lineage>
        <taxon>Eukaryota</taxon>
        <taxon>Viridiplantae</taxon>
        <taxon>Streptophyta</taxon>
        <taxon>Embryophyta</taxon>
        <taxon>Tracheophyta</taxon>
        <taxon>Spermatophyta</taxon>
        <taxon>Magnoliopsida</taxon>
        <taxon>eudicotyledons</taxon>
        <taxon>Gunneridae</taxon>
        <taxon>Pentapetalae</taxon>
        <taxon>rosids</taxon>
        <taxon>fabids</taxon>
        <taxon>Malpighiales</taxon>
        <taxon>Rhizophoraceae</taxon>
        <taxon>Rhizophora</taxon>
    </lineage>
</organism>
<proteinExistence type="predicted"/>